<evidence type="ECO:0000313" key="2">
    <source>
        <dbReference type="Proteomes" id="UP000410984"/>
    </source>
</evidence>
<keyword evidence="2" id="KW-1185">Reference proteome</keyword>
<dbReference type="PANTHER" id="PTHR14097">
    <property type="entry name" value="OXIDOREDUCTASE HTATIP2"/>
    <property type="match status" value="1"/>
</dbReference>
<evidence type="ECO:0008006" key="3">
    <source>
        <dbReference type="Google" id="ProtNLM"/>
    </source>
</evidence>
<accession>A0A509E6H1</accession>
<dbReference type="SUPFAM" id="SSF51735">
    <property type="entry name" value="NAD(P)-binding Rossmann-fold domains"/>
    <property type="match status" value="1"/>
</dbReference>
<dbReference type="OrthoDB" id="9798632at2"/>
<reference evidence="1 2" key="1">
    <citation type="submission" date="2019-06" db="EMBL/GenBank/DDBJ databases">
        <authorList>
            <person name="Rodrigo-Torres L."/>
            <person name="Arahal R. D."/>
            <person name="Lucena T."/>
        </authorList>
    </citation>
    <scope>NUCLEOTIDE SEQUENCE [LARGE SCALE GENOMIC DNA]</scope>
    <source>
        <strain evidence="1 2">SB0023/3</strain>
    </source>
</reference>
<evidence type="ECO:0000313" key="1">
    <source>
        <dbReference type="EMBL" id="VUD69728.1"/>
    </source>
</evidence>
<name>A0A509E6H1_9HYPH</name>
<dbReference type="Proteomes" id="UP000410984">
    <property type="component" value="Unassembled WGS sequence"/>
</dbReference>
<sequence length="211" mass="22461">MKLLLVGASGLVGSHVLGKALADDRVELVTAPVRRPLAAHPKLLAPEVDFDALPQGASWWRADAVICALGTTLRTAGSRAAFRKVDYDYPLAVARLARSHGTPTFVLNSAMSAKRSSWVFYSRVKGELEGDLETLRFPSLTLVRPGLIGGQRQENRPGERLAVAAFTLLAPVLPRSLRINPAAVIAQAMIEAAIAGSAGRHLIGSAELVAR</sequence>
<proteinExistence type="predicted"/>
<dbReference type="AlphaFoldDB" id="A0A509E6H1"/>
<protein>
    <recommendedName>
        <fullName evidence="3">NAD(P)-binding domain-containing protein</fullName>
    </recommendedName>
</protein>
<dbReference type="InterPro" id="IPR036291">
    <property type="entry name" value="NAD(P)-bd_dom_sf"/>
</dbReference>
<dbReference type="Gene3D" id="3.40.50.720">
    <property type="entry name" value="NAD(P)-binding Rossmann-like Domain"/>
    <property type="match status" value="1"/>
</dbReference>
<dbReference type="RefSeq" id="WP_142581323.1">
    <property type="nucleotide sequence ID" value="NZ_CABFPH010000002.1"/>
</dbReference>
<dbReference type="EMBL" id="CABFPH010000002">
    <property type="protein sequence ID" value="VUD69728.1"/>
    <property type="molecule type" value="Genomic_DNA"/>
</dbReference>
<organism evidence="1 2">
    <name type="scientific">Methylobacterium symbioticum</name>
    <dbReference type="NCBI Taxonomy" id="2584084"/>
    <lineage>
        <taxon>Bacteria</taxon>
        <taxon>Pseudomonadati</taxon>
        <taxon>Pseudomonadota</taxon>
        <taxon>Alphaproteobacteria</taxon>
        <taxon>Hyphomicrobiales</taxon>
        <taxon>Methylobacteriaceae</taxon>
        <taxon>Methylobacterium</taxon>
    </lineage>
</organism>
<gene>
    <name evidence="1" type="ORF">MET9862_00285</name>
</gene>
<dbReference type="PANTHER" id="PTHR14097:SF7">
    <property type="entry name" value="OXIDOREDUCTASE HTATIP2"/>
    <property type="match status" value="1"/>
</dbReference>